<proteinExistence type="predicted"/>
<protein>
    <submittedName>
        <fullName evidence="1">Unannotated protein</fullName>
    </submittedName>
</protein>
<gene>
    <name evidence="1" type="ORF">UFOPK2242_01582</name>
    <name evidence="2" type="ORF">UFOPK3789_01307</name>
</gene>
<evidence type="ECO:0000313" key="1">
    <source>
        <dbReference type="EMBL" id="CAB4673333.1"/>
    </source>
</evidence>
<dbReference type="AlphaFoldDB" id="A0A6J6MLQ3"/>
<dbReference type="EMBL" id="CAFBNL010000109">
    <property type="protein sequence ID" value="CAB4961373.1"/>
    <property type="molecule type" value="Genomic_DNA"/>
</dbReference>
<sequence length="184" mass="19693">MTKLSSVNDVLALFEKYGEEFYGEDVTQNAHALQTAAFAELDDATDALIAASLLHDIGHLVYLADQGHEADAEKLDDLHEATGARALAGIFGPDVTGPIALHVTAKRYLCAMDPGYLESLSPASVISLAIQGGPLDPEGCETFSLHPAAEDAFRLRTYDDQGKIEGLEVPGFETYRAMLQGLAK</sequence>
<dbReference type="PANTHER" id="PTHR40202">
    <property type="match status" value="1"/>
</dbReference>
<name>A0A6J6MLQ3_9ZZZZ</name>
<dbReference type="InterPro" id="IPR052567">
    <property type="entry name" value="OP_Dioxygenase"/>
</dbReference>
<dbReference type="SUPFAM" id="SSF109604">
    <property type="entry name" value="HD-domain/PDEase-like"/>
    <property type="match status" value="1"/>
</dbReference>
<reference evidence="1" key="1">
    <citation type="submission" date="2020-05" db="EMBL/GenBank/DDBJ databases">
        <authorList>
            <person name="Chiriac C."/>
            <person name="Salcher M."/>
            <person name="Ghai R."/>
            <person name="Kavagutti S V."/>
        </authorList>
    </citation>
    <scope>NUCLEOTIDE SEQUENCE</scope>
</reference>
<organism evidence="1">
    <name type="scientific">freshwater metagenome</name>
    <dbReference type="NCBI Taxonomy" id="449393"/>
    <lineage>
        <taxon>unclassified sequences</taxon>
        <taxon>metagenomes</taxon>
        <taxon>ecological metagenomes</taxon>
    </lineage>
</organism>
<dbReference type="EMBL" id="CAEZWM010000267">
    <property type="protein sequence ID" value="CAB4673333.1"/>
    <property type="molecule type" value="Genomic_DNA"/>
</dbReference>
<evidence type="ECO:0000313" key="2">
    <source>
        <dbReference type="EMBL" id="CAB4961373.1"/>
    </source>
</evidence>
<dbReference type="Gene3D" id="1.10.3210.10">
    <property type="entry name" value="Hypothetical protein af1432"/>
    <property type="match status" value="1"/>
</dbReference>
<dbReference type="PANTHER" id="PTHR40202:SF1">
    <property type="entry name" value="HD DOMAIN-CONTAINING PROTEIN"/>
    <property type="match status" value="1"/>
</dbReference>
<accession>A0A6J6MLQ3</accession>